<accession>E4T0R0</accession>
<dbReference type="Pfam" id="PF09719">
    <property type="entry name" value="C_GCAxxG_C_C"/>
    <property type="match status" value="1"/>
</dbReference>
<dbReference type="OrthoDB" id="9791535at2"/>
<name>E4T0R0_PALPW</name>
<evidence type="ECO:0000313" key="2">
    <source>
        <dbReference type="Proteomes" id="UP000008718"/>
    </source>
</evidence>
<protein>
    <submittedName>
        <fullName evidence="1">C_GCAxxG_C_C family protein</fullName>
    </submittedName>
</protein>
<dbReference type="EMBL" id="CP002345">
    <property type="protein sequence ID" value="ADQ78185.1"/>
    <property type="molecule type" value="Genomic_DNA"/>
</dbReference>
<proteinExistence type="predicted"/>
<dbReference type="InterPro" id="IPR010181">
    <property type="entry name" value="CGCAxxGCC_motif"/>
</dbReference>
<evidence type="ECO:0000313" key="1">
    <source>
        <dbReference type="EMBL" id="ADQ78185.1"/>
    </source>
</evidence>
<dbReference type="eggNOG" id="COG1433">
    <property type="taxonomic scope" value="Bacteria"/>
</dbReference>
<organism evidence="1 2">
    <name type="scientific">Paludibacter propionicigenes (strain DSM 17365 / JCM 13257 / WB4)</name>
    <dbReference type="NCBI Taxonomy" id="694427"/>
    <lineage>
        <taxon>Bacteria</taxon>
        <taxon>Pseudomonadati</taxon>
        <taxon>Bacteroidota</taxon>
        <taxon>Bacteroidia</taxon>
        <taxon>Bacteroidales</taxon>
        <taxon>Paludibacteraceae</taxon>
        <taxon>Paludibacter</taxon>
    </lineage>
</organism>
<dbReference type="HOGENOM" id="CLU_091283_1_0_10"/>
<reference key="1">
    <citation type="submission" date="2010-11" db="EMBL/GenBank/DDBJ databases">
        <title>The complete genome of Paludibacter propionicigenes DSM 17365.</title>
        <authorList>
            <consortium name="US DOE Joint Genome Institute (JGI-PGF)"/>
            <person name="Lucas S."/>
            <person name="Copeland A."/>
            <person name="Lapidus A."/>
            <person name="Bruce D."/>
            <person name="Goodwin L."/>
            <person name="Pitluck S."/>
            <person name="Kyrpides N."/>
            <person name="Mavromatis K."/>
            <person name="Ivanova N."/>
            <person name="Munk A.C."/>
            <person name="Brettin T."/>
            <person name="Detter J.C."/>
            <person name="Han C."/>
            <person name="Tapia R."/>
            <person name="Land M."/>
            <person name="Hauser L."/>
            <person name="Markowitz V."/>
            <person name="Cheng J.-F."/>
            <person name="Hugenholtz P."/>
            <person name="Woyke T."/>
            <person name="Wu D."/>
            <person name="Gronow S."/>
            <person name="Wellnitz S."/>
            <person name="Brambilla E."/>
            <person name="Klenk H.-P."/>
            <person name="Eisen J.A."/>
        </authorList>
    </citation>
    <scope>NUCLEOTIDE SEQUENCE</scope>
    <source>
        <strain>WB4</strain>
    </source>
</reference>
<gene>
    <name evidence="1" type="ordered locus">Palpr_0023</name>
</gene>
<reference evidence="1 2" key="2">
    <citation type="journal article" date="2011" name="Stand. Genomic Sci.">
        <title>Complete genome sequence of Paludibacter propionicigenes type strain (WB4).</title>
        <authorList>
            <person name="Gronow S."/>
            <person name="Munk C."/>
            <person name="Lapidus A."/>
            <person name="Nolan M."/>
            <person name="Lucas S."/>
            <person name="Hammon N."/>
            <person name="Deshpande S."/>
            <person name="Cheng J.F."/>
            <person name="Tapia R."/>
            <person name="Han C."/>
            <person name="Goodwin L."/>
            <person name="Pitluck S."/>
            <person name="Liolios K."/>
            <person name="Ivanova N."/>
            <person name="Mavromatis K."/>
            <person name="Mikhailova N."/>
            <person name="Pati A."/>
            <person name="Chen A."/>
            <person name="Palaniappan K."/>
            <person name="Land M."/>
            <person name="Hauser L."/>
            <person name="Chang Y.J."/>
            <person name="Jeffries C.D."/>
            <person name="Brambilla E."/>
            <person name="Rohde M."/>
            <person name="Goker M."/>
            <person name="Detter J.C."/>
            <person name="Woyke T."/>
            <person name="Bristow J."/>
            <person name="Eisen J.A."/>
            <person name="Markowitz V."/>
            <person name="Hugenholtz P."/>
            <person name="Kyrpides N.C."/>
            <person name="Klenk H.P."/>
        </authorList>
    </citation>
    <scope>NUCLEOTIDE SEQUENCE [LARGE SCALE GENOMIC DNA]</scope>
    <source>
        <strain evidence="2">DSM 17365 / JCM 13257 / WB4</strain>
    </source>
</reference>
<sequence>MIKETEIESRVSAAITFFEQGYNCSQAVFMAYADKYQIDSETAAKLATSFGGGMGRLREVCGAVSGMFFVLGLHYPFTQPTDKVAKDANYKAVQRTAAEFKSVMGSYICADLLKTKREPQQPESTERNEAYYNLRPCTRCVAVAAGIVGREIMQ</sequence>
<dbReference type="KEGG" id="ppn:Palpr_0023"/>
<dbReference type="AlphaFoldDB" id="E4T0R0"/>
<dbReference type="NCBIfam" id="TIGR01909">
    <property type="entry name" value="C_GCAxxG_C_C"/>
    <property type="match status" value="1"/>
</dbReference>
<dbReference type="Proteomes" id="UP000008718">
    <property type="component" value="Chromosome"/>
</dbReference>
<keyword evidence="2" id="KW-1185">Reference proteome</keyword>
<dbReference type="STRING" id="694427.Palpr_0023"/>
<dbReference type="RefSeq" id="WP_013443554.1">
    <property type="nucleotide sequence ID" value="NC_014734.1"/>
</dbReference>